<dbReference type="AlphaFoldDB" id="A0A4Q9GVX1"/>
<protein>
    <recommendedName>
        <fullName evidence="3">YkgJ family cysteine cluster protein</fullName>
    </recommendedName>
</protein>
<dbReference type="Proteomes" id="UP000292120">
    <property type="component" value="Unassembled WGS sequence"/>
</dbReference>
<sequence>MHTLISTGMTPMQPTASIDQIATQEFKVAFPELQAQPVQQAQLRFFKRLDDAVADALSRTSVACQAGCDHCCHYVIRATGAELLMIRQHLLDHFPASRIKEVIDRAKANVQAGKGLSNEQLTAINLACPFLSAGQCTIYPVRPANCRGYHSTDAQQCRDTFERPQDVLPRKVARAVEDAAGGVLGGYLDAQKRAGLDTREYELSSALVEAMASPQLAQRLKAGKKTLQKARVMAGGA</sequence>
<evidence type="ECO:0008006" key="3">
    <source>
        <dbReference type="Google" id="ProtNLM"/>
    </source>
</evidence>
<organism evidence="1 2">
    <name type="scientific">Aquabacterium lacunae</name>
    <dbReference type="NCBI Taxonomy" id="2528630"/>
    <lineage>
        <taxon>Bacteria</taxon>
        <taxon>Pseudomonadati</taxon>
        <taxon>Pseudomonadota</taxon>
        <taxon>Betaproteobacteria</taxon>
        <taxon>Burkholderiales</taxon>
        <taxon>Aquabacterium</taxon>
    </lineage>
</organism>
<dbReference type="EMBL" id="SIXI01000007">
    <property type="protein sequence ID" value="TBO28279.1"/>
    <property type="molecule type" value="Genomic_DNA"/>
</dbReference>
<evidence type="ECO:0000313" key="1">
    <source>
        <dbReference type="EMBL" id="TBO28279.1"/>
    </source>
</evidence>
<proteinExistence type="predicted"/>
<reference evidence="1 2" key="1">
    <citation type="submission" date="2019-02" db="EMBL/GenBank/DDBJ databases">
        <title>Aquabacterium sp. strain KMB7.</title>
        <authorList>
            <person name="Chen W.-M."/>
        </authorList>
    </citation>
    <scope>NUCLEOTIDE SEQUENCE [LARGE SCALE GENOMIC DNA]</scope>
    <source>
        <strain evidence="1 2">KMB7</strain>
    </source>
</reference>
<gene>
    <name evidence="1" type="ORF">EYS42_14835</name>
</gene>
<name>A0A4Q9GVX1_9BURK</name>
<dbReference type="InterPro" id="IPR005358">
    <property type="entry name" value="Puta_zinc/iron-chelating_dom"/>
</dbReference>
<keyword evidence="2" id="KW-1185">Reference proteome</keyword>
<comment type="caution">
    <text evidence="1">The sequence shown here is derived from an EMBL/GenBank/DDBJ whole genome shotgun (WGS) entry which is preliminary data.</text>
</comment>
<dbReference type="Pfam" id="PF03692">
    <property type="entry name" value="CxxCxxCC"/>
    <property type="match status" value="1"/>
</dbReference>
<accession>A0A4Q9GVX1</accession>
<evidence type="ECO:0000313" key="2">
    <source>
        <dbReference type="Proteomes" id="UP000292120"/>
    </source>
</evidence>